<keyword evidence="5" id="KW-1003">Cell membrane</keyword>
<dbReference type="Pfam" id="PF14842">
    <property type="entry name" value="FliG_N"/>
    <property type="match status" value="1"/>
</dbReference>
<keyword evidence="14" id="KW-0282">Flagellum</keyword>
<dbReference type="PANTHER" id="PTHR30534:SF0">
    <property type="entry name" value="FLAGELLAR MOTOR SWITCH PROTEIN FLIG"/>
    <property type="match status" value="1"/>
</dbReference>
<keyword evidence="9" id="KW-0975">Bacterial flagellum</keyword>
<evidence type="ECO:0000256" key="10">
    <source>
        <dbReference type="ARBA" id="ARBA00025598"/>
    </source>
</evidence>
<keyword evidence="15" id="KW-1185">Reference proteome</keyword>
<dbReference type="SUPFAM" id="SSF48029">
    <property type="entry name" value="FliG"/>
    <property type="match status" value="2"/>
</dbReference>
<dbReference type="EMBL" id="BAABBM010000001">
    <property type="protein sequence ID" value="GAA3894325.1"/>
    <property type="molecule type" value="Genomic_DNA"/>
</dbReference>
<proteinExistence type="inferred from homology"/>
<organism evidence="14 15">
    <name type="scientific">Sphingomonas limnosediminicola</name>
    <dbReference type="NCBI Taxonomy" id="940133"/>
    <lineage>
        <taxon>Bacteria</taxon>
        <taxon>Pseudomonadati</taxon>
        <taxon>Pseudomonadota</taxon>
        <taxon>Alphaproteobacteria</taxon>
        <taxon>Sphingomonadales</taxon>
        <taxon>Sphingomonadaceae</taxon>
        <taxon>Sphingomonas</taxon>
    </lineage>
</organism>
<evidence type="ECO:0000256" key="8">
    <source>
        <dbReference type="ARBA" id="ARBA00023136"/>
    </source>
</evidence>
<dbReference type="InterPro" id="IPR000090">
    <property type="entry name" value="Flg_Motor_Flig"/>
</dbReference>
<keyword evidence="8" id="KW-0472">Membrane</keyword>
<dbReference type="NCBIfam" id="TIGR00207">
    <property type="entry name" value="fliG"/>
    <property type="match status" value="1"/>
</dbReference>
<dbReference type="PRINTS" id="PR00954">
    <property type="entry name" value="FLGMOTORFLIG"/>
</dbReference>
<keyword evidence="14" id="KW-0966">Cell projection</keyword>
<dbReference type="InterPro" id="IPR028263">
    <property type="entry name" value="FliG_N"/>
</dbReference>
<evidence type="ECO:0000313" key="15">
    <source>
        <dbReference type="Proteomes" id="UP001500827"/>
    </source>
</evidence>
<evidence type="ECO:0000256" key="2">
    <source>
        <dbReference type="ARBA" id="ARBA00004413"/>
    </source>
</evidence>
<dbReference type="RefSeq" id="WP_344698761.1">
    <property type="nucleotide sequence ID" value="NZ_BAABBM010000001.1"/>
</dbReference>
<evidence type="ECO:0000259" key="12">
    <source>
        <dbReference type="Pfam" id="PF14841"/>
    </source>
</evidence>
<feature type="domain" description="Flagellar motor switch protein FliG N-terminal" evidence="13">
    <location>
        <begin position="20"/>
        <end position="116"/>
    </location>
</feature>
<comment type="function">
    <text evidence="10">FliG is one of three proteins (FliG, FliN, FliM) that forms the rotor-mounted switch complex (C ring), located at the base of the basal body. This complex interacts with the CheY and CheZ chemotaxis proteins, in addition to contacting components of the motor that determine the direction of flagellar rotation.</text>
</comment>
<dbReference type="InterPro" id="IPR011002">
    <property type="entry name" value="FliG_a-hlx"/>
</dbReference>
<dbReference type="PANTHER" id="PTHR30534">
    <property type="entry name" value="FLAGELLAR MOTOR SWITCH PROTEIN FLIG"/>
    <property type="match status" value="1"/>
</dbReference>
<dbReference type="Proteomes" id="UP001500827">
    <property type="component" value="Unassembled WGS sequence"/>
</dbReference>
<reference evidence="15" key="1">
    <citation type="journal article" date="2019" name="Int. J. Syst. Evol. Microbiol.">
        <title>The Global Catalogue of Microorganisms (GCM) 10K type strain sequencing project: providing services to taxonomists for standard genome sequencing and annotation.</title>
        <authorList>
            <consortium name="The Broad Institute Genomics Platform"/>
            <consortium name="The Broad Institute Genome Sequencing Center for Infectious Disease"/>
            <person name="Wu L."/>
            <person name="Ma J."/>
        </authorList>
    </citation>
    <scope>NUCLEOTIDE SEQUENCE [LARGE SCALE GENOMIC DNA]</scope>
    <source>
        <strain evidence="15">JCM 17543</strain>
    </source>
</reference>
<evidence type="ECO:0000256" key="4">
    <source>
        <dbReference type="ARBA" id="ARBA00021870"/>
    </source>
</evidence>
<evidence type="ECO:0000256" key="5">
    <source>
        <dbReference type="ARBA" id="ARBA00022475"/>
    </source>
</evidence>
<dbReference type="Gene3D" id="1.10.220.30">
    <property type="match status" value="3"/>
</dbReference>
<evidence type="ECO:0000259" key="11">
    <source>
        <dbReference type="Pfam" id="PF01706"/>
    </source>
</evidence>
<evidence type="ECO:0000256" key="3">
    <source>
        <dbReference type="ARBA" id="ARBA00010299"/>
    </source>
</evidence>
<sequence length="345" mass="36525">MSEDVEDELEGVESASPKVDGATAAAILLMLLGDEDAGEIVKALDPSTVRRLGESMFKVANADETTVEAALDLFVARCRATSALSVGVEPHVRSVLTHALGNVRADNILTQIAPRSSAVALDLLRWMEVDTIADILKAEHAQVGALILAVLTPETAANALCDFDEATQADLLARAARLTKVRREAIEDLEQLLSDYSSRGASAPPLKVGGAAEAAQIVNRMRKADGQRLIASIKQSDEALAAAIEREMLVFEDLAALDSKSLGAVLRAVEGSVLSLALRGAEAKLLEQMLGCMSSRAADTIRDEMAESAPAKRAEVEEAQRTILATARKLADAGEIQLGGEDDYV</sequence>
<evidence type="ECO:0000313" key="14">
    <source>
        <dbReference type="EMBL" id="GAA3894325.1"/>
    </source>
</evidence>
<dbReference type="Pfam" id="PF14841">
    <property type="entry name" value="FliG_M"/>
    <property type="match status" value="1"/>
</dbReference>
<dbReference type="InterPro" id="IPR023087">
    <property type="entry name" value="Flg_Motor_Flig_C"/>
</dbReference>
<evidence type="ECO:0000259" key="13">
    <source>
        <dbReference type="Pfam" id="PF14842"/>
    </source>
</evidence>
<evidence type="ECO:0000256" key="1">
    <source>
        <dbReference type="ARBA" id="ARBA00004117"/>
    </source>
</evidence>
<gene>
    <name evidence="14" type="primary">fliG</name>
    <name evidence="14" type="ORF">GCM10022276_11870</name>
</gene>
<keyword evidence="6" id="KW-0145">Chemotaxis</keyword>
<accession>A0ABP7L4R4</accession>
<comment type="similarity">
    <text evidence="3">Belongs to the FliG family.</text>
</comment>
<keyword evidence="7" id="KW-0283">Flagellar rotation</keyword>
<comment type="caution">
    <text evidence="14">The sequence shown here is derived from an EMBL/GenBank/DDBJ whole genome shotgun (WGS) entry which is preliminary data.</text>
</comment>
<feature type="domain" description="Flagellar motor switch protein FliG middle" evidence="12">
    <location>
        <begin position="131"/>
        <end position="195"/>
    </location>
</feature>
<evidence type="ECO:0000256" key="7">
    <source>
        <dbReference type="ARBA" id="ARBA00022779"/>
    </source>
</evidence>
<feature type="domain" description="Flagellar motor switch protein FliG C-terminal" evidence="11">
    <location>
        <begin position="232"/>
        <end position="338"/>
    </location>
</feature>
<name>A0ABP7L4R4_9SPHN</name>
<evidence type="ECO:0000256" key="9">
    <source>
        <dbReference type="ARBA" id="ARBA00023143"/>
    </source>
</evidence>
<evidence type="ECO:0000256" key="6">
    <source>
        <dbReference type="ARBA" id="ARBA00022500"/>
    </source>
</evidence>
<keyword evidence="14" id="KW-0969">Cilium</keyword>
<dbReference type="InterPro" id="IPR032779">
    <property type="entry name" value="FliG_M"/>
</dbReference>
<dbReference type="Pfam" id="PF01706">
    <property type="entry name" value="FliG_C"/>
    <property type="match status" value="1"/>
</dbReference>
<comment type="subcellular location">
    <subcellularLocation>
        <location evidence="1">Bacterial flagellum basal body</location>
    </subcellularLocation>
    <subcellularLocation>
        <location evidence="2">Cell membrane</location>
        <topology evidence="2">Peripheral membrane protein</topology>
        <orientation evidence="2">Cytoplasmic side</orientation>
    </subcellularLocation>
</comment>
<protein>
    <recommendedName>
        <fullName evidence="4">Flagellar motor switch protein FliG</fullName>
    </recommendedName>
</protein>